<dbReference type="Gene3D" id="3.30.565.10">
    <property type="entry name" value="Histidine kinase-like ATPase, C-terminal domain"/>
    <property type="match status" value="1"/>
</dbReference>
<evidence type="ECO:0000256" key="2">
    <source>
        <dbReference type="ARBA" id="ARBA00022777"/>
    </source>
</evidence>
<feature type="transmembrane region" description="Helical" evidence="4">
    <location>
        <begin position="105"/>
        <end position="124"/>
    </location>
</feature>
<evidence type="ECO:0000256" key="4">
    <source>
        <dbReference type="SAM" id="Phobius"/>
    </source>
</evidence>
<evidence type="ECO:0000256" key="3">
    <source>
        <dbReference type="ARBA" id="ARBA00023012"/>
    </source>
</evidence>
<dbReference type="EMBL" id="RFFH01000008">
    <property type="protein sequence ID" value="RMI30995.1"/>
    <property type="molecule type" value="Genomic_DNA"/>
</dbReference>
<evidence type="ECO:0000259" key="5">
    <source>
        <dbReference type="PROSITE" id="PS50109"/>
    </source>
</evidence>
<dbReference type="PANTHER" id="PTHR24421">
    <property type="entry name" value="NITRATE/NITRITE SENSOR PROTEIN NARX-RELATED"/>
    <property type="match status" value="1"/>
</dbReference>
<dbReference type="InterPro" id="IPR017205">
    <property type="entry name" value="Sig_transdc_His_kinase_ChrS"/>
</dbReference>
<dbReference type="InterPro" id="IPR036890">
    <property type="entry name" value="HATPase_C_sf"/>
</dbReference>
<dbReference type="Pfam" id="PF07730">
    <property type="entry name" value="HisKA_3"/>
    <property type="match status" value="1"/>
</dbReference>
<dbReference type="PROSITE" id="PS50109">
    <property type="entry name" value="HIS_KIN"/>
    <property type="match status" value="1"/>
</dbReference>
<comment type="caution">
    <text evidence="6">The sequence shown here is derived from an EMBL/GenBank/DDBJ whole genome shotgun (WGS) entry which is preliminary data.</text>
</comment>
<organism evidence="6 7">
    <name type="scientific">Nocardia stercoris</name>
    <dbReference type="NCBI Taxonomy" id="2483361"/>
    <lineage>
        <taxon>Bacteria</taxon>
        <taxon>Bacillati</taxon>
        <taxon>Actinomycetota</taxon>
        <taxon>Actinomycetes</taxon>
        <taxon>Mycobacteriales</taxon>
        <taxon>Nocardiaceae</taxon>
        <taxon>Nocardia</taxon>
    </lineage>
</organism>
<dbReference type="RefSeq" id="WP_122189658.1">
    <property type="nucleotide sequence ID" value="NZ_RFFH01000008.1"/>
</dbReference>
<evidence type="ECO:0000313" key="6">
    <source>
        <dbReference type="EMBL" id="RMI30995.1"/>
    </source>
</evidence>
<dbReference type="CDD" id="cd16917">
    <property type="entry name" value="HATPase_UhpB-NarQ-NarX-like"/>
    <property type="match status" value="1"/>
</dbReference>
<dbReference type="InterPro" id="IPR050482">
    <property type="entry name" value="Sensor_HK_TwoCompSys"/>
</dbReference>
<gene>
    <name evidence="6" type="ORF">EBN03_20455</name>
</gene>
<dbReference type="GO" id="GO:0016020">
    <property type="term" value="C:membrane"/>
    <property type="evidence" value="ECO:0007669"/>
    <property type="project" value="InterPro"/>
</dbReference>
<dbReference type="GO" id="GO:0046983">
    <property type="term" value="F:protein dimerization activity"/>
    <property type="evidence" value="ECO:0007669"/>
    <property type="project" value="InterPro"/>
</dbReference>
<keyword evidence="1" id="KW-0808">Transferase</keyword>
<feature type="transmembrane region" description="Helical" evidence="4">
    <location>
        <begin position="6"/>
        <end position="33"/>
    </location>
</feature>
<keyword evidence="4" id="KW-1133">Transmembrane helix</keyword>
<dbReference type="OrthoDB" id="144293at2"/>
<proteinExistence type="predicted"/>
<dbReference type="AlphaFoldDB" id="A0A3M2L540"/>
<keyword evidence="3" id="KW-0902">Two-component regulatory system</keyword>
<dbReference type="PANTHER" id="PTHR24421:SF62">
    <property type="entry name" value="SENSORY TRANSDUCTION HISTIDINE KINASE"/>
    <property type="match status" value="1"/>
</dbReference>
<keyword evidence="2 6" id="KW-0418">Kinase</keyword>
<feature type="transmembrane region" description="Helical" evidence="4">
    <location>
        <begin position="40"/>
        <end position="59"/>
    </location>
</feature>
<dbReference type="SMART" id="SM00387">
    <property type="entry name" value="HATPase_c"/>
    <property type="match status" value="1"/>
</dbReference>
<dbReference type="GO" id="GO:0000155">
    <property type="term" value="F:phosphorelay sensor kinase activity"/>
    <property type="evidence" value="ECO:0007669"/>
    <property type="project" value="InterPro"/>
</dbReference>
<reference evidence="6 7" key="1">
    <citation type="submission" date="2018-10" db="EMBL/GenBank/DDBJ databases">
        <title>Isolation from cow dung.</title>
        <authorList>
            <person name="Ling L."/>
        </authorList>
    </citation>
    <scope>NUCLEOTIDE SEQUENCE [LARGE SCALE GENOMIC DNA]</scope>
    <source>
        <strain evidence="6 7">NEAU-LL90</strain>
    </source>
</reference>
<keyword evidence="7" id="KW-1185">Reference proteome</keyword>
<dbReference type="InterPro" id="IPR011712">
    <property type="entry name" value="Sig_transdc_His_kin_sub3_dim/P"/>
</dbReference>
<accession>A0A3M2L540</accession>
<dbReference type="InterPro" id="IPR005467">
    <property type="entry name" value="His_kinase_dom"/>
</dbReference>
<dbReference type="SUPFAM" id="SSF55874">
    <property type="entry name" value="ATPase domain of HSP90 chaperone/DNA topoisomerase II/histidine kinase"/>
    <property type="match status" value="1"/>
</dbReference>
<dbReference type="InterPro" id="IPR003594">
    <property type="entry name" value="HATPase_dom"/>
</dbReference>
<keyword evidence="4" id="KW-0472">Membrane</keyword>
<feature type="domain" description="Histidine kinase" evidence="5">
    <location>
        <begin position="189"/>
        <end position="380"/>
    </location>
</feature>
<dbReference type="PIRSF" id="PIRSF037434">
    <property type="entry name" value="STHK_ChrS"/>
    <property type="match status" value="1"/>
</dbReference>
<dbReference type="Pfam" id="PF02518">
    <property type="entry name" value="HATPase_c"/>
    <property type="match status" value="1"/>
</dbReference>
<sequence>MHRSPLAPVFAGMQIGLHALMVVLTTVVVVRALTGDGPHWVVVVTAVLFLALYFAGIALRGRPTAAQVWLGGLTLLWLVLLWLVPDAVYLVFGLFFLYMHLLPRIWGMVAVVVATAVSVIGFAAQRGWSAGAVVGPVLGALVAVAIGLGYGALFREAAERQRLIDELLATRATLAEQERAAGVAAERQRLAHEIHDTVAQGLASIQLLLHAGEQAAPDHPALEQIRLARETAAESLAETRQLIGDLTPAVLDGQSLTEALTRVAERAGGPGLQAGLVVEGEPQRLPMPIEAALVRVAQGAVANVVQHAGAERLRLTLTYADDGILLDVVDDGVGFDPEDPAVPGFGLRTMRSRVEQQGGSLSVESEPGHTAVTVSFPVERS</sequence>
<evidence type="ECO:0000256" key="1">
    <source>
        <dbReference type="ARBA" id="ARBA00022679"/>
    </source>
</evidence>
<protein>
    <submittedName>
        <fullName evidence="6">Sensor histidine kinase</fullName>
    </submittedName>
</protein>
<feature type="transmembrane region" description="Helical" evidence="4">
    <location>
        <begin position="79"/>
        <end position="98"/>
    </location>
</feature>
<dbReference type="Proteomes" id="UP000279275">
    <property type="component" value="Unassembled WGS sequence"/>
</dbReference>
<feature type="transmembrane region" description="Helical" evidence="4">
    <location>
        <begin position="130"/>
        <end position="153"/>
    </location>
</feature>
<dbReference type="Gene3D" id="1.20.5.1930">
    <property type="match status" value="1"/>
</dbReference>
<evidence type="ECO:0000313" key="7">
    <source>
        <dbReference type="Proteomes" id="UP000279275"/>
    </source>
</evidence>
<keyword evidence="4" id="KW-0812">Transmembrane</keyword>
<name>A0A3M2L540_9NOCA</name>